<dbReference type="SMART" id="SM00184">
    <property type="entry name" value="RING"/>
    <property type="match status" value="1"/>
</dbReference>
<dbReference type="PROSITE" id="PS00518">
    <property type="entry name" value="ZF_RING_1"/>
    <property type="match status" value="1"/>
</dbReference>
<keyword evidence="5" id="KW-0862">Zinc</keyword>
<dbReference type="SUPFAM" id="SSF57850">
    <property type="entry name" value="RING/U-box"/>
    <property type="match status" value="1"/>
</dbReference>
<dbReference type="InterPro" id="IPR018957">
    <property type="entry name" value="Znf_C3HC4_RING-type"/>
</dbReference>
<dbReference type="PANTHER" id="PTHR12983">
    <property type="entry name" value="RING FINGER 10 FAMILY MEMBER"/>
    <property type="match status" value="1"/>
</dbReference>
<feature type="compositionally biased region" description="Low complexity" evidence="7">
    <location>
        <begin position="515"/>
        <end position="526"/>
    </location>
</feature>
<dbReference type="AlphaFoldDB" id="A0A1E3PFD2"/>
<dbReference type="PROSITE" id="PS50089">
    <property type="entry name" value="ZF_RING_2"/>
    <property type="match status" value="1"/>
</dbReference>
<evidence type="ECO:0000256" key="2">
    <source>
        <dbReference type="ARBA" id="ARBA00022490"/>
    </source>
</evidence>
<keyword evidence="10" id="KW-1185">Reference proteome</keyword>
<evidence type="ECO:0000256" key="3">
    <source>
        <dbReference type="ARBA" id="ARBA00022723"/>
    </source>
</evidence>
<dbReference type="Pfam" id="PF00097">
    <property type="entry name" value="zf-C3HC4"/>
    <property type="match status" value="1"/>
</dbReference>
<reference evidence="9 10" key="1">
    <citation type="journal article" date="2016" name="Proc. Natl. Acad. Sci. U.S.A.">
        <title>Comparative genomics of biotechnologically important yeasts.</title>
        <authorList>
            <person name="Riley R."/>
            <person name="Haridas S."/>
            <person name="Wolfe K.H."/>
            <person name="Lopes M.R."/>
            <person name="Hittinger C.T."/>
            <person name="Goeker M."/>
            <person name="Salamov A.A."/>
            <person name="Wisecaver J.H."/>
            <person name="Long T.M."/>
            <person name="Calvey C.H."/>
            <person name="Aerts A.L."/>
            <person name="Barry K.W."/>
            <person name="Choi C."/>
            <person name="Clum A."/>
            <person name="Coughlan A.Y."/>
            <person name="Deshpande S."/>
            <person name="Douglass A.P."/>
            <person name="Hanson S.J."/>
            <person name="Klenk H.-P."/>
            <person name="LaButti K.M."/>
            <person name="Lapidus A."/>
            <person name="Lindquist E.A."/>
            <person name="Lipzen A.M."/>
            <person name="Meier-Kolthoff J.P."/>
            <person name="Ohm R.A."/>
            <person name="Otillar R.P."/>
            <person name="Pangilinan J.L."/>
            <person name="Peng Y."/>
            <person name="Rokas A."/>
            <person name="Rosa C.A."/>
            <person name="Scheuner C."/>
            <person name="Sibirny A.A."/>
            <person name="Slot J.C."/>
            <person name="Stielow J.B."/>
            <person name="Sun H."/>
            <person name="Kurtzman C.P."/>
            <person name="Blackwell M."/>
            <person name="Grigoriev I.V."/>
            <person name="Jeffries T.W."/>
        </authorList>
    </citation>
    <scope>NUCLEOTIDE SEQUENCE [LARGE SCALE GENOMIC DNA]</scope>
    <source>
        <strain evidence="9 10">DSM 6958</strain>
    </source>
</reference>
<evidence type="ECO:0000256" key="6">
    <source>
        <dbReference type="PROSITE-ProRule" id="PRU00175"/>
    </source>
</evidence>
<evidence type="ECO:0000256" key="4">
    <source>
        <dbReference type="ARBA" id="ARBA00022771"/>
    </source>
</evidence>
<dbReference type="InterPro" id="IPR017907">
    <property type="entry name" value="Znf_RING_CS"/>
</dbReference>
<keyword evidence="2" id="KW-0963">Cytoplasm</keyword>
<dbReference type="InterPro" id="IPR001841">
    <property type="entry name" value="Znf_RING"/>
</dbReference>
<evidence type="ECO:0000256" key="5">
    <source>
        <dbReference type="ARBA" id="ARBA00022833"/>
    </source>
</evidence>
<dbReference type="GO" id="GO:0000976">
    <property type="term" value="F:transcription cis-regulatory region binding"/>
    <property type="evidence" value="ECO:0007669"/>
    <property type="project" value="TreeGrafter"/>
</dbReference>
<feature type="compositionally biased region" description="Low complexity" evidence="7">
    <location>
        <begin position="454"/>
        <end position="466"/>
    </location>
</feature>
<protein>
    <recommendedName>
        <fullName evidence="8">RING-type domain-containing protein</fullName>
    </recommendedName>
</protein>
<dbReference type="Gene3D" id="3.30.40.10">
    <property type="entry name" value="Zinc/RING finger domain, C3HC4 (zinc finger)"/>
    <property type="match status" value="1"/>
</dbReference>
<feature type="region of interest" description="Disordered" evidence="7">
    <location>
        <begin position="453"/>
        <end position="526"/>
    </location>
</feature>
<evidence type="ECO:0000259" key="8">
    <source>
        <dbReference type="PROSITE" id="PS50089"/>
    </source>
</evidence>
<comment type="subcellular location">
    <subcellularLocation>
        <location evidence="1">Cytoplasm</location>
    </subcellularLocation>
</comment>
<dbReference type="InterPro" id="IPR039739">
    <property type="entry name" value="MAG2/RNF10"/>
</dbReference>
<keyword evidence="4 6" id="KW-0863">Zinc-finger</keyword>
<evidence type="ECO:0000256" key="1">
    <source>
        <dbReference type="ARBA" id="ARBA00004496"/>
    </source>
</evidence>
<accession>A0A1E3PFD2</accession>
<evidence type="ECO:0000313" key="10">
    <source>
        <dbReference type="Proteomes" id="UP000095009"/>
    </source>
</evidence>
<dbReference type="OrthoDB" id="302966at2759"/>
<dbReference type="InterPro" id="IPR013083">
    <property type="entry name" value="Znf_RING/FYVE/PHD"/>
</dbReference>
<name>A0A1E3PFD2_9ASCO</name>
<sequence>MSDPNIHVPMNMVTRILISQVSSCPICLTDVPVSPRMLRCGHIFCYSCLLRFLSSEPAMAASNSSVHRLTLKSHKECPLCFDVVDINKTKPVTFSLHDERFEVPREGEDALLRLMVRPHGSIMAVPANSLLAPSEFETIPWYYSPGASEHARIMQGTVDYMLSEYEREIREIKNTMIEDELMFGDAGYYAKLAISKIHEAMKMINTTLSNDNYNGNKDKNSSSDDNDITSDAYNTCDLNETSILAADLESVSLDNTPELSYNTTETLGNSMGSVEVGSLYNDSTAYFFYQTSFNSVIRYFLAPLDINILRSAFGFYSSCPSVLLVKILNVVHSEVVTLDLQKRSKYLAHLPVGTEIAFVECDWSGVISDEVLKPFSEVLRERKKKKKQKERREERDFQRARAEEVAQRDELLRESGYELSVYERLYSQTMPSSKSAKQSGTMVVMVPRPTSVLESTSEIESGSSSSRRTVWGTSAVGDAPEPILDPIQRQLDLAASQDHDGASNGKAQKKKSKKMVLVSSGGKRLF</sequence>
<evidence type="ECO:0000256" key="7">
    <source>
        <dbReference type="SAM" id="MobiDB-lite"/>
    </source>
</evidence>
<dbReference type="EMBL" id="KV454413">
    <property type="protein sequence ID" value="ODQ64101.1"/>
    <property type="molecule type" value="Genomic_DNA"/>
</dbReference>
<proteinExistence type="predicted"/>
<dbReference type="PANTHER" id="PTHR12983:SF9">
    <property type="entry name" value="E3 UBIQUITIN-PROTEIN LIGASE RNF10"/>
    <property type="match status" value="1"/>
</dbReference>
<dbReference type="GO" id="GO:0008270">
    <property type="term" value="F:zinc ion binding"/>
    <property type="evidence" value="ECO:0007669"/>
    <property type="project" value="UniProtKB-KW"/>
</dbReference>
<dbReference type="Proteomes" id="UP000095009">
    <property type="component" value="Unassembled WGS sequence"/>
</dbReference>
<gene>
    <name evidence="9" type="ORF">NADFUDRAFT_84109</name>
</gene>
<dbReference type="GO" id="GO:0005737">
    <property type="term" value="C:cytoplasm"/>
    <property type="evidence" value="ECO:0007669"/>
    <property type="project" value="UniProtKB-SubCell"/>
</dbReference>
<evidence type="ECO:0000313" key="9">
    <source>
        <dbReference type="EMBL" id="ODQ64101.1"/>
    </source>
</evidence>
<dbReference type="GO" id="GO:0045944">
    <property type="term" value="P:positive regulation of transcription by RNA polymerase II"/>
    <property type="evidence" value="ECO:0007669"/>
    <property type="project" value="TreeGrafter"/>
</dbReference>
<keyword evidence="3" id="KW-0479">Metal-binding</keyword>
<feature type="domain" description="RING-type" evidence="8">
    <location>
        <begin position="24"/>
        <end position="80"/>
    </location>
</feature>
<organism evidence="9 10">
    <name type="scientific">Nadsonia fulvescens var. elongata DSM 6958</name>
    <dbReference type="NCBI Taxonomy" id="857566"/>
    <lineage>
        <taxon>Eukaryota</taxon>
        <taxon>Fungi</taxon>
        <taxon>Dikarya</taxon>
        <taxon>Ascomycota</taxon>
        <taxon>Saccharomycotina</taxon>
        <taxon>Dipodascomycetes</taxon>
        <taxon>Dipodascales</taxon>
        <taxon>Dipodascales incertae sedis</taxon>
        <taxon>Nadsonia</taxon>
    </lineage>
</organism>